<evidence type="ECO:0000256" key="5">
    <source>
        <dbReference type="ARBA" id="ARBA00023136"/>
    </source>
</evidence>
<dbReference type="GO" id="GO:0005886">
    <property type="term" value="C:plasma membrane"/>
    <property type="evidence" value="ECO:0007669"/>
    <property type="project" value="UniProtKB-SubCell"/>
</dbReference>
<comment type="caution">
    <text evidence="10">The sequence shown here is derived from an EMBL/GenBank/DDBJ whole genome shotgun (WGS) entry which is preliminary data.</text>
</comment>
<evidence type="ECO:0000256" key="6">
    <source>
        <dbReference type="ARBA" id="ARBA00038076"/>
    </source>
</evidence>
<keyword evidence="11" id="KW-1185">Reference proteome</keyword>
<dbReference type="OrthoDB" id="8769057at2"/>
<dbReference type="EMBL" id="SRLD01000030">
    <property type="protein sequence ID" value="TGE14739.1"/>
    <property type="molecule type" value="Genomic_DNA"/>
</dbReference>
<dbReference type="Proteomes" id="UP000297739">
    <property type="component" value="Unassembled WGS sequence"/>
</dbReference>
<sequence>MIRHIFILIWNRKRSNFLLITEILLSFFVLFVVSVLLVSNYYNYRQPMGFESANVWESRVTPGLDTTDRNGTFLLLLQELRGTPGVVAVTQTSDNTPFSFNNMNTDEYHYKGKQGPLTERYDADDELARVLGLKAVEGRWFDRRDDGARRTPVVVNRKFAESLFGSESPVGKVLTNTRTPEEWLIVGLVDTYRSGSDFAANEPAIFCRRVLQGDTRIGSREDPLLLIQVQAGSGAVLEQQLVRKIARVTKGWKANMTTLEENRQDKMKVMLTPLVALALVGLFLIINVALGLFGVLWYNISQRKAEIGLRRALGATGNSISGQFLGEMLVVTTLGVFGGLLLAVQFPLLGVFGLDPEVYLLAIALATMLVYVLTAVCAFQPSRIAAGILPAVSLRED</sequence>
<feature type="transmembrane region" description="Helical" evidence="7">
    <location>
        <begin position="358"/>
        <end position="379"/>
    </location>
</feature>
<name>A0A4Z0PHY0_9BACT</name>
<reference evidence="10 11" key="1">
    <citation type="submission" date="2019-04" db="EMBL/GenBank/DDBJ databases">
        <authorList>
            <person name="Feng G."/>
            <person name="Zhang J."/>
            <person name="Zhu H."/>
        </authorList>
    </citation>
    <scope>NUCLEOTIDE SEQUENCE [LARGE SCALE GENOMIC DNA]</scope>
    <source>
        <strain evidence="10 11">JCM 17223</strain>
    </source>
</reference>
<dbReference type="PANTHER" id="PTHR30572:SF4">
    <property type="entry name" value="ABC TRANSPORTER PERMEASE YTRF"/>
    <property type="match status" value="1"/>
</dbReference>
<dbReference type="InterPro" id="IPR050250">
    <property type="entry name" value="Macrolide_Exporter_MacB"/>
</dbReference>
<proteinExistence type="inferred from homology"/>
<feature type="transmembrane region" description="Helical" evidence="7">
    <location>
        <begin position="274"/>
        <end position="300"/>
    </location>
</feature>
<protein>
    <submittedName>
        <fullName evidence="10">FtsX-like permease family protein</fullName>
    </submittedName>
</protein>
<dbReference type="Pfam" id="PF12704">
    <property type="entry name" value="MacB_PCD"/>
    <property type="match status" value="1"/>
</dbReference>
<evidence type="ECO:0000313" key="11">
    <source>
        <dbReference type="Proteomes" id="UP000297739"/>
    </source>
</evidence>
<dbReference type="Pfam" id="PF02687">
    <property type="entry name" value="FtsX"/>
    <property type="match status" value="1"/>
</dbReference>
<feature type="transmembrane region" description="Helical" evidence="7">
    <location>
        <begin position="20"/>
        <end position="42"/>
    </location>
</feature>
<dbReference type="GO" id="GO:0022857">
    <property type="term" value="F:transmembrane transporter activity"/>
    <property type="evidence" value="ECO:0007669"/>
    <property type="project" value="TreeGrafter"/>
</dbReference>
<dbReference type="RefSeq" id="WP_135498568.1">
    <property type="nucleotide sequence ID" value="NZ_SRLD01000030.1"/>
</dbReference>
<evidence type="ECO:0000256" key="3">
    <source>
        <dbReference type="ARBA" id="ARBA00022692"/>
    </source>
</evidence>
<evidence type="ECO:0000256" key="4">
    <source>
        <dbReference type="ARBA" id="ARBA00022989"/>
    </source>
</evidence>
<accession>A0A4Z0PHY0</accession>
<dbReference type="InterPro" id="IPR025857">
    <property type="entry name" value="MacB_PCD"/>
</dbReference>
<keyword evidence="3 7" id="KW-0812">Transmembrane</keyword>
<feature type="domain" description="MacB-like periplasmic core" evidence="9">
    <location>
        <begin position="30"/>
        <end position="237"/>
    </location>
</feature>
<keyword evidence="2" id="KW-1003">Cell membrane</keyword>
<feature type="domain" description="ABC3 transporter permease C-terminal" evidence="8">
    <location>
        <begin position="279"/>
        <end position="386"/>
    </location>
</feature>
<evidence type="ECO:0000256" key="1">
    <source>
        <dbReference type="ARBA" id="ARBA00004651"/>
    </source>
</evidence>
<organism evidence="10 11">
    <name type="scientific">Hymenobacter elongatus</name>
    <dbReference type="NCBI Taxonomy" id="877208"/>
    <lineage>
        <taxon>Bacteria</taxon>
        <taxon>Pseudomonadati</taxon>
        <taxon>Bacteroidota</taxon>
        <taxon>Cytophagia</taxon>
        <taxon>Cytophagales</taxon>
        <taxon>Hymenobacteraceae</taxon>
        <taxon>Hymenobacter</taxon>
    </lineage>
</organism>
<comment type="subcellular location">
    <subcellularLocation>
        <location evidence="1">Cell membrane</location>
        <topology evidence="1">Multi-pass membrane protein</topology>
    </subcellularLocation>
</comment>
<gene>
    <name evidence="10" type="ORF">E5J99_14665</name>
</gene>
<dbReference type="AlphaFoldDB" id="A0A4Z0PHY0"/>
<evidence type="ECO:0000313" key="10">
    <source>
        <dbReference type="EMBL" id="TGE14739.1"/>
    </source>
</evidence>
<keyword evidence="4 7" id="KW-1133">Transmembrane helix</keyword>
<keyword evidence="5 7" id="KW-0472">Membrane</keyword>
<evidence type="ECO:0000256" key="7">
    <source>
        <dbReference type="SAM" id="Phobius"/>
    </source>
</evidence>
<feature type="transmembrane region" description="Helical" evidence="7">
    <location>
        <begin position="328"/>
        <end position="352"/>
    </location>
</feature>
<dbReference type="InterPro" id="IPR003838">
    <property type="entry name" value="ABC3_permease_C"/>
</dbReference>
<evidence type="ECO:0000259" key="9">
    <source>
        <dbReference type="Pfam" id="PF12704"/>
    </source>
</evidence>
<dbReference type="PANTHER" id="PTHR30572">
    <property type="entry name" value="MEMBRANE COMPONENT OF TRANSPORTER-RELATED"/>
    <property type="match status" value="1"/>
</dbReference>
<evidence type="ECO:0000259" key="8">
    <source>
        <dbReference type="Pfam" id="PF02687"/>
    </source>
</evidence>
<evidence type="ECO:0000256" key="2">
    <source>
        <dbReference type="ARBA" id="ARBA00022475"/>
    </source>
</evidence>
<comment type="similarity">
    <text evidence="6">Belongs to the ABC-4 integral membrane protein family.</text>
</comment>